<sequence length="497" mass="56323">MSFDTNSRLLFEASISTIRNLNENNPKENFMPISTPKLKLKKMGDVMIPVLKDTKDPHYRYKMPKLTAKIEGSGNGIKTVLTNLSAVAKSLYRPPSYLLKYFGIELGAQVTMNNDIFIVNGTHDPDKLLNSLYGFIQKFVLCPKCKNPETSLTIEKGTIKQKCIACGNGGIIPKLHKLTTYIINHPPEVTILSVNNTKVNKSSKSDKKSKGKNGSPTQNGSRSPTNEENDNKADDFIEDVIDDFGDDEFSTEALTERMREGLKMGIVSDVKESANVFYESVKEKKKAGLLGDVNVQKELLKEAEKLEIKDKSTLILSEVLFTENMFDEIDQYRILLLRFCNENKKAQKYLLGGYEKLVGDVHKDKLFNSAMKILKQFYDKDVIDEETIIEWANKDSKKYVSKEMNRKIREKVAPLIKWLKEAEEEDESEEEDDKSKSPEVSEEDDDDLFEFSHRVSGIQIEEVKSSSIQQPQVDADSNDTHVNGEDNNADDIDIDDI</sequence>
<dbReference type="Gene3D" id="1.25.40.180">
    <property type="match status" value="1"/>
</dbReference>
<evidence type="ECO:0000313" key="10">
    <source>
        <dbReference type="Proteomes" id="UP000663879"/>
    </source>
</evidence>
<dbReference type="InterPro" id="IPR002735">
    <property type="entry name" value="Transl_init_fac_IF2/IF5_dom"/>
</dbReference>
<evidence type="ECO:0000256" key="7">
    <source>
        <dbReference type="SAM" id="MobiDB-lite"/>
    </source>
</evidence>
<comment type="similarity">
    <text evidence="1">Belongs to the eIF-2-beta/eIF-5 family.</text>
</comment>
<dbReference type="InterPro" id="IPR016189">
    <property type="entry name" value="Transl_init_fac_IF2/IF5_N"/>
</dbReference>
<dbReference type="SMART" id="SM00515">
    <property type="entry name" value="eIF5C"/>
    <property type="match status" value="1"/>
</dbReference>
<dbReference type="SMART" id="SM00653">
    <property type="entry name" value="eIF2B_5"/>
    <property type="match status" value="1"/>
</dbReference>
<comment type="caution">
    <text evidence="9">The sequence shown here is derived from an EMBL/GenBank/DDBJ whole genome shotgun (WGS) entry which is preliminary data.</text>
</comment>
<evidence type="ECO:0000256" key="5">
    <source>
        <dbReference type="ARBA" id="ARBA00022917"/>
    </source>
</evidence>
<dbReference type="InterPro" id="IPR016190">
    <property type="entry name" value="Transl_init_fac_IF2/IF5_Zn-bd"/>
</dbReference>
<dbReference type="InterPro" id="IPR045196">
    <property type="entry name" value="IF2/IF5"/>
</dbReference>
<accession>A0A813PU01</accession>
<keyword evidence="10" id="KW-1185">Reference proteome</keyword>
<reference evidence="9" key="1">
    <citation type="submission" date="2021-02" db="EMBL/GenBank/DDBJ databases">
        <authorList>
            <person name="Nowell W R."/>
        </authorList>
    </citation>
    <scope>NUCLEOTIDE SEQUENCE</scope>
    <source>
        <strain evidence="9">Ploen Becks lab</strain>
    </source>
</reference>
<keyword evidence="5" id="KW-0648">Protein biosynthesis</keyword>
<dbReference type="AlphaFoldDB" id="A0A813PU01"/>
<dbReference type="GO" id="GO:0005092">
    <property type="term" value="F:GDP-dissociation inhibitor activity"/>
    <property type="evidence" value="ECO:0007669"/>
    <property type="project" value="TreeGrafter"/>
</dbReference>
<name>A0A813PU01_9BILA</name>
<evidence type="ECO:0000259" key="8">
    <source>
        <dbReference type="PROSITE" id="PS51363"/>
    </source>
</evidence>
<keyword evidence="4" id="KW-0547">Nucleotide-binding</keyword>
<evidence type="ECO:0000313" key="9">
    <source>
        <dbReference type="EMBL" id="CAF0757676.1"/>
    </source>
</evidence>
<dbReference type="GO" id="GO:0005829">
    <property type="term" value="C:cytosol"/>
    <property type="evidence" value="ECO:0007669"/>
    <property type="project" value="TreeGrafter"/>
</dbReference>
<dbReference type="InterPro" id="IPR016024">
    <property type="entry name" value="ARM-type_fold"/>
</dbReference>
<protein>
    <recommendedName>
        <fullName evidence="2">Eukaryotic translation initiation factor 5</fullName>
    </recommendedName>
</protein>
<dbReference type="OrthoDB" id="10250831at2759"/>
<dbReference type="GO" id="GO:0071074">
    <property type="term" value="F:eukaryotic initiation factor eIF2 binding"/>
    <property type="evidence" value="ECO:0007669"/>
    <property type="project" value="TreeGrafter"/>
</dbReference>
<dbReference type="Gene3D" id="2.20.25.350">
    <property type="match status" value="1"/>
</dbReference>
<dbReference type="CDD" id="cd11561">
    <property type="entry name" value="W2_eIF5"/>
    <property type="match status" value="1"/>
</dbReference>
<gene>
    <name evidence="9" type="ORF">OXX778_LOCUS4263</name>
</gene>
<dbReference type="EMBL" id="CAJNOC010000410">
    <property type="protein sequence ID" value="CAF0757676.1"/>
    <property type="molecule type" value="Genomic_DNA"/>
</dbReference>
<dbReference type="Proteomes" id="UP000663879">
    <property type="component" value="Unassembled WGS sequence"/>
</dbReference>
<dbReference type="PANTHER" id="PTHR23001">
    <property type="entry name" value="EUKARYOTIC TRANSLATION INITIATION FACTOR"/>
    <property type="match status" value="1"/>
</dbReference>
<dbReference type="SUPFAM" id="SSF48371">
    <property type="entry name" value="ARM repeat"/>
    <property type="match status" value="1"/>
</dbReference>
<dbReference type="InterPro" id="IPR003307">
    <property type="entry name" value="W2_domain"/>
</dbReference>
<evidence type="ECO:0000256" key="4">
    <source>
        <dbReference type="ARBA" id="ARBA00022741"/>
    </source>
</evidence>
<organism evidence="9 10">
    <name type="scientific">Brachionus calyciflorus</name>
    <dbReference type="NCBI Taxonomy" id="104777"/>
    <lineage>
        <taxon>Eukaryota</taxon>
        <taxon>Metazoa</taxon>
        <taxon>Spiralia</taxon>
        <taxon>Gnathifera</taxon>
        <taxon>Rotifera</taxon>
        <taxon>Eurotatoria</taxon>
        <taxon>Monogononta</taxon>
        <taxon>Pseudotrocha</taxon>
        <taxon>Ploima</taxon>
        <taxon>Brachionidae</taxon>
        <taxon>Brachionus</taxon>
    </lineage>
</organism>
<dbReference type="GO" id="GO:0003743">
    <property type="term" value="F:translation initiation factor activity"/>
    <property type="evidence" value="ECO:0007669"/>
    <property type="project" value="UniProtKB-KW"/>
</dbReference>
<feature type="region of interest" description="Disordered" evidence="7">
    <location>
        <begin position="421"/>
        <end position="448"/>
    </location>
</feature>
<dbReference type="FunFam" id="3.30.30.170:FF:000002">
    <property type="entry name" value="Eukaryotic translation initiation factor 5"/>
    <property type="match status" value="1"/>
</dbReference>
<feature type="compositionally biased region" description="Acidic residues" evidence="7">
    <location>
        <begin position="487"/>
        <end position="497"/>
    </location>
</feature>
<evidence type="ECO:0000256" key="1">
    <source>
        <dbReference type="ARBA" id="ARBA00010397"/>
    </source>
</evidence>
<evidence type="ECO:0000256" key="3">
    <source>
        <dbReference type="ARBA" id="ARBA00022540"/>
    </source>
</evidence>
<evidence type="ECO:0000256" key="2">
    <source>
        <dbReference type="ARBA" id="ARBA00018059"/>
    </source>
</evidence>
<feature type="region of interest" description="Disordered" evidence="7">
    <location>
        <begin position="460"/>
        <end position="497"/>
    </location>
</feature>
<dbReference type="PROSITE" id="PS51363">
    <property type="entry name" value="W2"/>
    <property type="match status" value="1"/>
</dbReference>
<proteinExistence type="inferred from homology"/>
<feature type="compositionally biased region" description="Polar residues" evidence="7">
    <location>
        <begin position="216"/>
        <end position="226"/>
    </location>
</feature>
<keyword evidence="6" id="KW-0342">GTP-binding</keyword>
<feature type="region of interest" description="Disordered" evidence="7">
    <location>
        <begin position="194"/>
        <end position="232"/>
    </location>
</feature>
<dbReference type="SUPFAM" id="SSF75689">
    <property type="entry name" value="Zinc-binding domain of translation initiation factor 2 beta"/>
    <property type="match status" value="1"/>
</dbReference>
<dbReference type="PANTHER" id="PTHR23001:SF7">
    <property type="entry name" value="EUKARYOTIC TRANSLATION INITIATION FACTOR 5"/>
    <property type="match status" value="1"/>
</dbReference>
<feature type="compositionally biased region" description="Acidic residues" evidence="7">
    <location>
        <begin position="422"/>
        <end position="432"/>
    </location>
</feature>
<dbReference type="Gene3D" id="3.30.30.170">
    <property type="match status" value="1"/>
</dbReference>
<evidence type="ECO:0000256" key="6">
    <source>
        <dbReference type="ARBA" id="ARBA00023134"/>
    </source>
</evidence>
<dbReference type="GO" id="GO:0005525">
    <property type="term" value="F:GTP binding"/>
    <property type="evidence" value="ECO:0007669"/>
    <property type="project" value="UniProtKB-KW"/>
</dbReference>
<dbReference type="SUPFAM" id="SSF100966">
    <property type="entry name" value="Translation initiation factor 2 beta, aIF2beta, N-terminal domain"/>
    <property type="match status" value="1"/>
</dbReference>
<dbReference type="Pfam" id="PF01873">
    <property type="entry name" value="eIF-5_eIF-2B"/>
    <property type="match status" value="1"/>
</dbReference>
<keyword evidence="3" id="KW-0396">Initiation factor</keyword>
<dbReference type="GO" id="GO:0001732">
    <property type="term" value="P:formation of cytoplasmic translation initiation complex"/>
    <property type="evidence" value="ECO:0007669"/>
    <property type="project" value="TreeGrafter"/>
</dbReference>
<feature type="domain" description="W2" evidence="8">
    <location>
        <begin position="267"/>
        <end position="429"/>
    </location>
</feature>
<dbReference type="Pfam" id="PF02020">
    <property type="entry name" value="W2"/>
    <property type="match status" value="1"/>
</dbReference>